<dbReference type="AlphaFoldDB" id="A0A183F7Z0"/>
<feature type="region of interest" description="Disordered" evidence="1">
    <location>
        <begin position="89"/>
        <end position="119"/>
    </location>
</feature>
<evidence type="ECO:0000313" key="3">
    <source>
        <dbReference type="Proteomes" id="UP000050761"/>
    </source>
</evidence>
<dbReference type="WBParaSite" id="HPBE_0000228201-mRNA-1">
    <property type="protein sequence ID" value="HPBE_0000228201-mRNA-1"/>
    <property type="gene ID" value="HPBE_0000228201"/>
</dbReference>
<gene>
    <name evidence="2" type="ORF">HPBE_LOCUS2283</name>
</gene>
<dbReference type="InterPro" id="IPR005312">
    <property type="entry name" value="DUF1759"/>
</dbReference>
<dbReference type="PANTHER" id="PTHR22954:SF3">
    <property type="entry name" value="PROTEIN CBG08539"/>
    <property type="match status" value="1"/>
</dbReference>
<accession>A0A3P7X2B8</accession>
<evidence type="ECO:0000313" key="2">
    <source>
        <dbReference type="EMBL" id="VDO24178.1"/>
    </source>
</evidence>
<name>A0A183F7Z0_HELPZ</name>
<keyword evidence="3" id="KW-1185">Reference proteome</keyword>
<dbReference type="Pfam" id="PF03564">
    <property type="entry name" value="DUF1759"/>
    <property type="match status" value="1"/>
</dbReference>
<proteinExistence type="predicted"/>
<reference evidence="2 3" key="1">
    <citation type="submission" date="2018-11" db="EMBL/GenBank/DDBJ databases">
        <authorList>
            <consortium name="Pathogen Informatics"/>
        </authorList>
    </citation>
    <scope>NUCLEOTIDE SEQUENCE [LARGE SCALE GENOMIC DNA]</scope>
</reference>
<feature type="region of interest" description="Disordered" evidence="1">
    <location>
        <begin position="328"/>
        <end position="353"/>
    </location>
</feature>
<reference evidence="4" key="2">
    <citation type="submission" date="2019-09" db="UniProtKB">
        <authorList>
            <consortium name="WormBaseParasite"/>
        </authorList>
    </citation>
    <scope>IDENTIFICATION</scope>
</reference>
<dbReference type="PANTHER" id="PTHR22954">
    <property type="entry name" value="RETROVIRAL PROTEASE-RELATED"/>
    <property type="match status" value="1"/>
</dbReference>
<evidence type="ECO:0000256" key="1">
    <source>
        <dbReference type="SAM" id="MobiDB-lite"/>
    </source>
</evidence>
<evidence type="ECO:0000313" key="4">
    <source>
        <dbReference type="WBParaSite" id="HPBE_0000228201-mRNA-1"/>
    </source>
</evidence>
<dbReference type="EMBL" id="UZAH01003255">
    <property type="protein sequence ID" value="VDO24178.1"/>
    <property type="molecule type" value="Genomic_DNA"/>
</dbReference>
<dbReference type="Proteomes" id="UP000050761">
    <property type="component" value="Unassembled WGS sequence"/>
</dbReference>
<dbReference type="OrthoDB" id="5869984at2759"/>
<organism evidence="3 4">
    <name type="scientific">Heligmosomoides polygyrus</name>
    <name type="common">Parasitic roundworm</name>
    <dbReference type="NCBI Taxonomy" id="6339"/>
    <lineage>
        <taxon>Eukaryota</taxon>
        <taxon>Metazoa</taxon>
        <taxon>Ecdysozoa</taxon>
        <taxon>Nematoda</taxon>
        <taxon>Chromadorea</taxon>
        <taxon>Rhabditida</taxon>
        <taxon>Rhabditina</taxon>
        <taxon>Rhabditomorpha</taxon>
        <taxon>Strongyloidea</taxon>
        <taxon>Heligmosomidae</taxon>
        <taxon>Heligmosomoides</taxon>
    </lineage>
</organism>
<feature type="compositionally biased region" description="Polar residues" evidence="1">
    <location>
        <begin position="101"/>
        <end position="115"/>
    </location>
</feature>
<protein>
    <submittedName>
        <fullName evidence="4">Helitron_like_N domain-containing protein</fullName>
    </submittedName>
</protein>
<accession>A0A183F7Z0</accession>
<sequence>MSICAYMSTQLTSYKRLLTQYCNKLEAILARAQEDQSDQTQRKDNTRALSDEKEFYNTMQETLGAIDPYTAKIEQLWKEYSGALSNMANVPSKSDSEDFEQYSSKAEDNSPQTQRIDLPTIPIPTFTGNIWGWDNFWVLFNANAHTQPLPPPFKFNHLLSALKGEPRNAIMRFQVTDHNYQRAIDFPNAKYGNQEELDQRVLLDQLHVTVSQLRGKGEQVDSQWLQKQVLAKFPEQVQRRVLEKKYCMEGSFLMDNLLNTMDELISGEEQIVIFTSHIGTSSAQYPLKEKPSKAQFPRGADAFMYVVETTKRNHVQGKHHTSCCFKASTSPATSAPQGKPSIPARTKEKPKFT</sequence>